<dbReference type="InterPro" id="IPR029058">
    <property type="entry name" value="AB_hydrolase_fold"/>
</dbReference>
<proteinExistence type="predicted"/>
<dbReference type="Pfam" id="PF20434">
    <property type="entry name" value="BD-FAE"/>
    <property type="match status" value="1"/>
</dbReference>
<evidence type="ECO:0000256" key="1">
    <source>
        <dbReference type="ARBA" id="ARBA00022801"/>
    </source>
</evidence>
<feature type="domain" description="BD-FAE-like" evidence="3">
    <location>
        <begin position="103"/>
        <end position="209"/>
    </location>
</feature>
<dbReference type="KEGG" id="cvn:111121734"/>
<evidence type="ECO:0000256" key="2">
    <source>
        <dbReference type="SAM" id="MobiDB-lite"/>
    </source>
</evidence>
<dbReference type="PANTHER" id="PTHR48081">
    <property type="entry name" value="AB HYDROLASE SUPERFAMILY PROTEIN C4A8.06C"/>
    <property type="match status" value="1"/>
</dbReference>
<dbReference type="SUPFAM" id="SSF53474">
    <property type="entry name" value="alpha/beta-Hydrolases"/>
    <property type="match status" value="2"/>
</dbReference>
<dbReference type="AlphaFoldDB" id="A0A8B8CSL5"/>
<dbReference type="InterPro" id="IPR049492">
    <property type="entry name" value="BD-FAE-like_dom"/>
</dbReference>
<dbReference type="OrthoDB" id="433474at2759"/>
<evidence type="ECO:0000313" key="4">
    <source>
        <dbReference type="Proteomes" id="UP000694844"/>
    </source>
</evidence>
<dbReference type="PANTHER" id="PTHR48081:SF33">
    <property type="entry name" value="KYNURENINE FORMAMIDASE"/>
    <property type="match status" value="1"/>
</dbReference>
<reference evidence="5" key="1">
    <citation type="submission" date="2025-08" db="UniProtKB">
        <authorList>
            <consortium name="RefSeq"/>
        </authorList>
    </citation>
    <scope>IDENTIFICATION</scope>
    <source>
        <tissue evidence="5">Whole sample</tissue>
    </source>
</reference>
<name>A0A8B8CSL5_CRAVI</name>
<dbReference type="Proteomes" id="UP000694844">
    <property type="component" value="Chromosome 2"/>
</dbReference>
<dbReference type="GO" id="GO:0004061">
    <property type="term" value="F:arylformamidase activity"/>
    <property type="evidence" value="ECO:0007669"/>
    <property type="project" value="TreeGrafter"/>
</dbReference>
<keyword evidence="4" id="KW-1185">Reference proteome</keyword>
<accession>A0A8B8CSL5</accession>
<dbReference type="RefSeq" id="XP_022318832.1">
    <property type="nucleotide sequence ID" value="XM_022463124.1"/>
</dbReference>
<feature type="region of interest" description="Disordered" evidence="2">
    <location>
        <begin position="304"/>
        <end position="356"/>
    </location>
</feature>
<evidence type="ECO:0000259" key="3">
    <source>
        <dbReference type="Pfam" id="PF20434"/>
    </source>
</evidence>
<sequence>MKKSKMWKSVLKSLLVLAGTTVAVPYVITSVSSVLYGWSERKNKVRRTLNPFKVIAFSYTLLQMMHTKLRYIPLYIQWKQFYSKAKPSEVLKNLSYGRNEETLDLYLPQGKKGDKHIPVVVFVSGGAWSMKNKEMYGLLCSELANKLQAVVCCPNYSAYPKGYVDDMIQDVVDCLCWINDNAGDYGGDKDQLMLIGHSSGAHLSIMAILELLHDDILSAEHLPISESVVPQIHFEESHYKREESNGQSGLDGSSGSSGSFCVLNDNGDKKDSLEASNTSSTYEVLKKPDPQVMEESVAAGYVKPMLDTDSEKGETELVESDKLGEITESKQSAEDLKDGRNVQESEEEDVGSEHDSVITVRSNDRQRTLVDIGKSVKAVIGIAGVYHIGDHYEHETSRGVEDVSCMARVMYGESHFDRFSPTRLCHSLFRGVGLPKIVLLHGTEDYVVPDSSSIKFCDVLRDLYVDVGLHILPGCDHYEICLDLMKPNRKFYQPVMGIILQTAKTVFTNK</sequence>
<feature type="compositionally biased region" description="Low complexity" evidence="2">
    <location>
        <begin position="245"/>
        <end position="259"/>
    </location>
</feature>
<keyword evidence="1" id="KW-0378">Hydrolase</keyword>
<protein>
    <submittedName>
        <fullName evidence="5">Probable isoprenylcysteine alpha-carbonyl methylesterase ICME isoform X1</fullName>
    </submittedName>
</protein>
<organism evidence="4 5">
    <name type="scientific">Crassostrea virginica</name>
    <name type="common">Eastern oyster</name>
    <dbReference type="NCBI Taxonomy" id="6565"/>
    <lineage>
        <taxon>Eukaryota</taxon>
        <taxon>Metazoa</taxon>
        <taxon>Spiralia</taxon>
        <taxon>Lophotrochozoa</taxon>
        <taxon>Mollusca</taxon>
        <taxon>Bivalvia</taxon>
        <taxon>Autobranchia</taxon>
        <taxon>Pteriomorphia</taxon>
        <taxon>Ostreida</taxon>
        <taxon>Ostreoidea</taxon>
        <taxon>Ostreidae</taxon>
        <taxon>Crassostrea</taxon>
    </lineage>
</organism>
<dbReference type="InterPro" id="IPR050300">
    <property type="entry name" value="GDXG_lipolytic_enzyme"/>
</dbReference>
<dbReference type="GeneID" id="111121734"/>
<evidence type="ECO:0000313" key="5">
    <source>
        <dbReference type="RefSeq" id="XP_022318832.1"/>
    </source>
</evidence>
<gene>
    <name evidence="5" type="primary">LOC111121734</name>
</gene>
<dbReference type="Gene3D" id="3.40.50.1820">
    <property type="entry name" value="alpha/beta hydrolase"/>
    <property type="match status" value="2"/>
</dbReference>
<feature type="region of interest" description="Disordered" evidence="2">
    <location>
        <begin position="238"/>
        <end position="289"/>
    </location>
</feature>
<feature type="compositionally biased region" description="Basic and acidic residues" evidence="2">
    <location>
        <begin position="309"/>
        <end position="343"/>
    </location>
</feature>